<proteinExistence type="predicted"/>
<sequence>MIARLKHVTASAAVMLLALPFAVAILLGSASPASSQFIDNLDIHLNQQLWNRHQNHQNAERQRVPNRDAGGERSTRPNKSAQTRGERPDTAVIQRLRKNIRTLEARIPQGRRIAVAKDGTVYIHVAGRVDERAVVTFAESLLKTKVILKQMP</sequence>
<protein>
    <recommendedName>
        <fullName evidence="4">BON domain-containing protein</fullName>
    </recommendedName>
</protein>
<feature type="region of interest" description="Disordered" evidence="1">
    <location>
        <begin position="55"/>
        <end position="89"/>
    </location>
</feature>
<organism evidence="2 3">
    <name type="scientific">Azospirillum picis</name>
    <dbReference type="NCBI Taxonomy" id="488438"/>
    <lineage>
        <taxon>Bacteria</taxon>
        <taxon>Pseudomonadati</taxon>
        <taxon>Pseudomonadota</taxon>
        <taxon>Alphaproteobacteria</taxon>
        <taxon>Rhodospirillales</taxon>
        <taxon>Azospirillaceae</taxon>
        <taxon>Azospirillum</taxon>
    </lineage>
</organism>
<evidence type="ECO:0000313" key="2">
    <source>
        <dbReference type="EMBL" id="MDQ0535632.1"/>
    </source>
</evidence>
<dbReference type="Proteomes" id="UP001244552">
    <property type="component" value="Unassembled WGS sequence"/>
</dbReference>
<accession>A0ABU0MQ78</accession>
<feature type="compositionally biased region" description="Basic and acidic residues" evidence="1">
    <location>
        <begin position="58"/>
        <end position="75"/>
    </location>
</feature>
<evidence type="ECO:0000256" key="1">
    <source>
        <dbReference type="SAM" id="MobiDB-lite"/>
    </source>
</evidence>
<evidence type="ECO:0000313" key="3">
    <source>
        <dbReference type="Proteomes" id="UP001244552"/>
    </source>
</evidence>
<dbReference type="RefSeq" id="WP_209987363.1">
    <property type="nucleotide sequence ID" value="NZ_JAGINO010000021.1"/>
</dbReference>
<dbReference type="EMBL" id="JAUSVU010000019">
    <property type="protein sequence ID" value="MDQ0535632.1"/>
    <property type="molecule type" value="Genomic_DNA"/>
</dbReference>
<comment type="caution">
    <text evidence="2">The sequence shown here is derived from an EMBL/GenBank/DDBJ whole genome shotgun (WGS) entry which is preliminary data.</text>
</comment>
<evidence type="ECO:0008006" key="4">
    <source>
        <dbReference type="Google" id="ProtNLM"/>
    </source>
</evidence>
<reference evidence="2 3" key="1">
    <citation type="submission" date="2023-07" db="EMBL/GenBank/DDBJ databases">
        <title>Genomic Encyclopedia of Type Strains, Phase IV (KMG-IV): sequencing the most valuable type-strain genomes for metagenomic binning, comparative biology and taxonomic classification.</title>
        <authorList>
            <person name="Goeker M."/>
        </authorList>
    </citation>
    <scope>NUCLEOTIDE SEQUENCE [LARGE SCALE GENOMIC DNA]</scope>
    <source>
        <strain evidence="2 3">DSM 19922</strain>
    </source>
</reference>
<keyword evidence="3" id="KW-1185">Reference proteome</keyword>
<name>A0ABU0MQ78_9PROT</name>
<gene>
    <name evidence="2" type="ORF">QO018_004516</name>
</gene>